<dbReference type="SUPFAM" id="SSF51905">
    <property type="entry name" value="FAD/NAD(P)-binding domain"/>
    <property type="match status" value="1"/>
</dbReference>
<dbReference type="InterPro" id="IPR050346">
    <property type="entry name" value="FMO-like"/>
</dbReference>
<evidence type="ECO:0000256" key="2">
    <source>
        <dbReference type="ARBA" id="ARBA00022630"/>
    </source>
</evidence>
<dbReference type="GO" id="GO:0004499">
    <property type="term" value="F:N,N-dimethylaniline monooxygenase activity"/>
    <property type="evidence" value="ECO:0007669"/>
    <property type="project" value="InterPro"/>
</dbReference>
<evidence type="ECO:0000256" key="3">
    <source>
        <dbReference type="ARBA" id="ARBA00022827"/>
    </source>
</evidence>
<dbReference type="Pfam" id="PF13450">
    <property type="entry name" value="NAD_binding_8"/>
    <property type="match status" value="1"/>
</dbReference>
<evidence type="ECO:0000313" key="7">
    <source>
        <dbReference type="Proteomes" id="UP001217754"/>
    </source>
</evidence>
<dbReference type="GO" id="GO:0050660">
    <property type="term" value="F:flavin adenine dinucleotide binding"/>
    <property type="evidence" value="ECO:0007669"/>
    <property type="project" value="InterPro"/>
</dbReference>
<evidence type="ECO:0000256" key="5">
    <source>
        <dbReference type="SAM" id="MobiDB-lite"/>
    </source>
</evidence>
<evidence type="ECO:0000256" key="1">
    <source>
        <dbReference type="ARBA" id="ARBA00009183"/>
    </source>
</evidence>
<evidence type="ECO:0000256" key="4">
    <source>
        <dbReference type="ARBA" id="ARBA00023002"/>
    </source>
</evidence>
<evidence type="ECO:0000313" key="6">
    <source>
        <dbReference type="EMBL" id="WFD37693.1"/>
    </source>
</evidence>
<gene>
    <name evidence="6" type="primary">FMO1</name>
    <name evidence="6" type="ORF">MJAP1_000640</name>
</gene>
<name>A0AAF0J8W6_9BASI</name>
<dbReference type="InterPro" id="IPR036188">
    <property type="entry name" value="FAD/NAD-bd_sf"/>
</dbReference>
<dbReference type="AlphaFoldDB" id="A0AAF0J8W6"/>
<accession>A0AAF0J8W6</accession>
<dbReference type="RefSeq" id="XP_060120590.1">
    <property type="nucleotide sequence ID" value="XM_060264607.1"/>
</dbReference>
<reference evidence="6" key="1">
    <citation type="submission" date="2023-03" db="EMBL/GenBank/DDBJ databases">
        <title>Mating type loci evolution in Malassezia.</title>
        <authorList>
            <person name="Coelho M.A."/>
        </authorList>
    </citation>
    <scope>NUCLEOTIDE SEQUENCE</scope>
    <source>
        <strain evidence="6">CBS 9431</strain>
    </source>
</reference>
<keyword evidence="3" id="KW-0274">FAD</keyword>
<proteinExistence type="inferred from homology"/>
<dbReference type="Proteomes" id="UP001217754">
    <property type="component" value="Chromosome 1"/>
</dbReference>
<dbReference type="InterPro" id="IPR020946">
    <property type="entry name" value="Flavin_mOase-like"/>
</dbReference>
<feature type="region of interest" description="Disordered" evidence="5">
    <location>
        <begin position="460"/>
        <end position="512"/>
    </location>
</feature>
<dbReference type="GeneID" id="85224289"/>
<keyword evidence="7" id="KW-1185">Reference proteome</keyword>
<dbReference type="EMBL" id="CP119958">
    <property type="protein sequence ID" value="WFD37693.1"/>
    <property type="molecule type" value="Genomic_DNA"/>
</dbReference>
<comment type="similarity">
    <text evidence="1">Belongs to the FMO family.</text>
</comment>
<dbReference type="Pfam" id="PF00743">
    <property type="entry name" value="FMO-like"/>
    <property type="match status" value="1"/>
</dbReference>
<sequence>MVGERPVRVAVVGAGSAGLAMAQQLLEVGRETGVRPVVFERENVLGGLWQYCADPGPCTVHVPSDTRHATAGFADWAAHPLRPSSAMYDGLRTNIPSDIMAYRDAPFPAQRSLFPARKDVLSYLETFAKDHGLEKYVRFRSEVVHVARANGAWRVTSRGASGERCEEYDGVVCAQGRCTVPYVPVIPGLAHFKGRQVHSAWYRTPTVFRGERVLIVGNNSSGGDIARELCGGTVRTFPGYEAWQRACEDAPPVQVYQSYHNPDEPPPVDLDPRDPASPAWCRRIHVVGPIARVDADGSVVLADKTTLHVDTIVWATGFLYQIPFSTHGAPFDAAPLLPPVGTPGVHCAPALRAASILDNLDDWLLFYKHAPGLCFLGLPNRIVPFPLTQMQSRVVAHVLLNKIPPLPRVRADLPLTDAARWVPQDNSQAPGPEVWRNFTFGAASEIAYNDALLALLPAPESRQRPPGEEAYLEQGDGRGGGPHPPEHWYQFGQWRRDRRTSGKALRHEELKY</sequence>
<keyword evidence="6" id="KW-0503">Monooxygenase</keyword>
<keyword evidence="2" id="KW-0285">Flavoprotein</keyword>
<dbReference type="GO" id="GO:0050661">
    <property type="term" value="F:NADP binding"/>
    <property type="evidence" value="ECO:0007669"/>
    <property type="project" value="InterPro"/>
</dbReference>
<dbReference type="PANTHER" id="PTHR23023">
    <property type="entry name" value="DIMETHYLANILINE MONOOXYGENASE"/>
    <property type="match status" value="1"/>
</dbReference>
<dbReference type="Gene3D" id="3.50.50.60">
    <property type="entry name" value="FAD/NAD(P)-binding domain"/>
    <property type="match status" value="2"/>
</dbReference>
<organism evidence="6 7">
    <name type="scientific">Malassezia japonica</name>
    <dbReference type="NCBI Taxonomy" id="223818"/>
    <lineage>
        <taxon>Eukaryota</taxon>
        <taxon>Fungi</taxon>
        <taxon>Dikarya</taxon>
        <taxon>Basidiomycota</taxon>
        <taxon>Ustilaginomycotina</taxon>
        <taxon>Malasseziomycetes</taxon>
        <taxon>Malasseziales</taxon>
        <taxon>Malasseziaceae</taxon>
        <taxon>Malassezia</taxon>
    </lineage>
</organism>
<protein>
    <submittedName>
        <fullName evidence="6">Monooxygenase</fullName>
    </submittedName>
</protein>
<keyword evidence="4" id="KW-0560">Oxidoreductase</keyword>